<comment type="subcellular location">
    <subcellularLocation>
        <location evidence="1">Cell outer membrane</location>
    </subcellularLocation>
</comment>
<evidence type="ECO:0000259" key="7">
    <source>
        <dbReference type="Pfam" id="PF13505"/>
    </source>
</evidence>
<comment type="similarity">
    <text evidence="5">Belongs to the Omp25/RopB family.</text>
</comment>
<dbReference type="GO" id="GO:0009279">
    <property type="term" value="C:cell outer membrane"/>
    <property type="evidence" value="ECO:0007669"/>
    <property type="project" value="UniProtKB-SubCell"/>
</dbReference>
<evidence type="ECO:0000256" key="4">
    <source>
        <dbReference type="ARBA" id="ARBA00023237"/>
    </source>
</evidence>
<dbReference type="HOGENOM" id="CLU_037100_4_2_5"/>
<dbReference type="PANTHER" id="PTHR34001:SF3">
    <property type="entry name" value="BLL7405 PROTEIN"/>
    <property type="match status" value="1"/>
</dbReference>
<keyword evidence="4" id="KW-0998">Cell outer membrane</keyword>
<feature type="chain" id="PRO_5001681986" description="Outer membrane protein beta-barrel domain-containing protein" evidence="6">
    <location>
        <begin position="23"/>
        <end position="276"/>
    </location>
</feature>
<feature type="signal peptide" evidence="6">
    <location>
        <begin position="1"/>
        <end position="22"/>
    </location>
</feature>
<dbReference type="AlphaFoldDB" id="A0A072R5A2"/>
<dbReference type="Proteomes" id="UP000031740">
    <property type="component" value="Unassembled WGS sequence"/>
</dbReference>
<evidence type="ECO:0000256" key="6">
    <source>
        <dbReference type="SAM" id="SignalP"/>
    </source>
</evidence>
<dbReference type="InterPro" id="IPR051692">
    <property type="entry name" value="OMP-like"/>
</dbReference>
<comment type="caution">
    <text evidence="8">The sequence shown here is derived from an EMBL/GenBank/DDBJ whole genome shotgun (WGS) entry which is preliminary data.</text>
</comment>
<evidence type="ECO:0000256" key="1">
    <source>
        <dbReference type="ARBA" id="ARBA00004442"/>
    </source>
</evidence>
<proteinExistence type="inferred from homology"/>
<reference evidence="8 9" key="1">
    <citation type="submission" date="2013-04" db="EMBL/GenBank/DDBJ databases">
        <title>The Genome Sequence of Bartonella bacilliformis Ver097.</title>
        <authorList>
            <consortium name="The Broad Institute Genomics Platform"/>
            <consortium name="The Broad Institute Genome Sequencing Center for Infectious Disease"/>
            <person name="Feldgarden M."/>
            <person name="Kirby J."/>
            <person name="Birtles R."/>
            <person name="Dasch G."/>
            <person name="Hendrix L."/>
            <person name="Koehler J."/>
            <person name="Walker B."/>
            <person name="Young S.K."/>
            <person name="Zeng Q."/>
            <person name="Gargeya S."/>
            <person name="Fitzgerald M."/>
            <person name="Haas B."/>
            <person name="Abouelleil A."/>
            <person name="Allen A.W."/>
            <person name="Alvarado L."/>
            <person name="Arachchi H.M."/>
            <person name="Berlin A.M."/>
            <person name="Chapman S.B."/>
            <person name="Gainer-Dewar J."/>
            <person name="Goldberg J."/>
            <person name="Griggs A."/>
            <person name="Gujja S."/>
            <person name="Hansen M."/>
            <person name="Howarth C."/>
            <person name="Imamovic A."/>
            <person name="Ireland A."/>
            <person name="Larimer J."/>
            <person name="McCowan C."/>
            <person name="Murphy C."/>
            <person name="Pearson M."/>
            <person name="Poon T.W."/>
            <person name="Priest M."/>
            <person name="Roberts A."/>
            <person name="Saif S."/>
            <person name="Shea T."/>
            <person name="Sisk P."/>
            <person name="Sykes S."/>
            <person name="Wortman J."/>
            <person name="Nusbaum C."/>
            <person name="Birren B."/>
        </authorList>
    </citation>
    <scope>NUCLEOTIDE SEQUENCE [LARGE SCALE GENOMIC DNA]</scope>
    <source>
        <strain evidence="8 9">Ver097</strain>
    </source>
</reference>
<dbReference type="STRING" id="1293911.H710_00060"/>
<dbReference type="RefSeq" id="WP_041848866.1">
    <property type="nucleotide sequence ID" value="NZ_KL503802.1"/>
</dbReference>
<accession>A0A072R5A2</accession>
<dbReference type="InterPro" id="IPR027385">
    <property type="entry name" value="Beta-barrel_OMP"/>
</dbReference>
<organism evidence="8 9">
    <name type="scientific">Bartonella bacilliformis Ver097</name>
    <dbReference type="NCBI Taxonomy" id="1293911"/>
    <lineage>
        <taxon>Bacteria</taxon>
        <taxon>Pseudomonadati</taxon>
        <taxon>Pseudomonadota</taxon>
        <taxon>Alphaproteobacteria</taxon>
        <taxon>Hyphomicrobiales</taxon>
        <taxon>Bartonellaceae</taxon>
        <taxon>Bartonella</taxon>
    </lineage>
</organism>
<gene>
    <name evidence="8" type="ORF">H710_00060</name>
</gene>
<evidence type="ECO:0000256" key="2">
    <source>
        <dbReference type="ARBA" id="ARBA00022729"/>
    </source>
</evidence>
<evidence type="ECO:0000313" key="9">
    <source>
        <dbReference type="Proteomes" id="UP000031740"/>
    </source>
</evidence>
<keyword evidence="2 6" id="KW-0732">Signal</keyword>
<evidence type="ECO:0000256" key="5">
    <source>
        <dbReference type="ARBA" id="ARBA00038306"/>
    </source>
</evidence>
<dbReference type="PATRIC" id="fig|1293911.3.peg.62"/>
<dbReference type="PANTHER" id="PTHR34001">
    <property type="entry name" value="BLL7405 PROTEIN"/>
    <property type="match status" value="1"/>
</dbReference>
<protein>
    <recommendedName>
        <fullName evidence="7">Outer membrane protein beta-barrel domain-containing protein</fullName>
    </recommendedName>
</protein>
<dbReference type="InterPro" id="IPR011250">
    <property type="entry name" value="OMP/PagP_B-barrel"/>
</dbReference>
<evidence type="ECO:0000313" key="8">
    <source>
        <dbReference type="EMBL" id="KEG21113.1"/>
    </source>
</evidence>
<evidence type="ECO:0000256" key="3">
    <source>
        <dbReference type="ARBA" id="ARBA00023136"/>
    </source>
</evidence>
<keyword evidence="3" id="KW-0472">Membrane</keyword>
<sequence length="276" mass="30210">MKMRYLSVLLGISLGSSSVVNAADIVVTNEMKEEVPAASSSVFAAASDLSWTGVYLGGQISGFSSKIGIDHYKENKWSSVEKKLLPEISGFSGGFYVGSNVNLGEGLIFGIETDALWSNKGDKKTVPLRKAEESVLRFETDSRSTQGQSGGARLATIKPLISEYAFKQRWVGATRARVGFAIERFMPYVTGGVAYGQFRGVNLHVLANDSSKNGEKEEKLMVGYAVGTGLDFAVDSNIFLRTEYRFSDLGKKKFANEKIEVNYKINDFHVGIAYKF</sequence>
<dbReference type="SUPFAM" id="SSF56925">
    <property type="entry name" value="OMPA-like"/>
    <property type="match status" value="1"/>
</dbReference>
<dbReference type="Pfam" id="PF13505">
    <property type="entry name" value="OMP_b-brl"/>
    <property type="match status" value="1"/>
</dbReference>
<name>A0A072R5A2_BARBA</name>
<dbReference type="Gene3D" id="2.40.160.20">
    <property type="match status" value="1"/>
</dbReference>
<feature type="domain" description="Outer membrane protein beta-barrel" evidence="7">
    <location>
        <begin position="38"/>
        <end position="276"/>
    </location>
</feature>
<dbReference type="EMBL" id="ASIV01000001">
    <property type="protein sequence ID" value="KEG21113.1"/>
    <property type="molecule type" value="Genomic_DNA"/>
</dbReference>